<dbReference type="PROSITE" id="PS51257">
    <property type="entry name" value="PROKAR_LIPOPROTEIN"/>
    <property type="match status" value="1"/>
</dbReference>
<dbReference type="PANTHER" id="PTHR30024">
    <property type="entry name" value="ALIPHATIC SULFONATES-BINDING PROTEIN-RELATED"/>
    <property type="match status" value="1"/>
</dbReference>
<reference evidence="6 7" key="1">
    <citation type="submission" date="2022-04" db="EMBL/GenBank/DDBJ databases">
        <title>Positive selection, recombination, and allopatry shape intraspecific diversity of widespread and dominant cyanobacteria.</title>
        <authorList>
            <person name="Wei J."/>
            <person name="Shu W."/>
            <person name="Hu C."/>
        </authorList>
    </citation>
    <scope>NUCLEOTIDE SEQUENCE [LARGE SCALE GENOMIC DNA]</scope>
    <source>
        <strain evidence="6 7">GB2-A5</strain>
    </source>
</reference>
<name>A0ABV0JJS1_9CYAN</name>
<gene>
    <name evidence="6" type="ORF">NDI37_04280</name>
</gene>
<evidence type="ECO:0000313" key="6">
    <source>
        <dbReference type="EMBL" id="MEP0863683.1"/>
    </source>
</evidence>
<proteinExistence type="inferred from homology"/>
<organism evidence="6 7">
    <name type="scientific">Funiculus sociatus GB2-A5</name>
    <dbReference type="NCBI Taxonomy" id="2933946"/>
    <lineage>
        <taxon>Bacteria</taxon>
        <taxon>Bacillati</taxon>
        <taxon>Cyanobacteriota</taxon>
        <taxon>Cyanophyceae</taxon>
        <taxon>Coleofasciculales</taxon>
        <taxon>Coleofasciculaceae</taxon>
        <taxon>Funiculus</taxon>
    </lineage>
</organism>
<dbReference type="Gene3D" id="3.40.190.10">
    <property type="entry name" value="Periplasmic binding protein-like II"/>
    <property type="match status" value="2"/>
</dbReference>
<dbReference type="PANTHER" id="PTHR30024:SF47">
    <property type="entry name" value="TAURINE-BINDING PERIPLASMIC PROTEIN"/>
    <property type="match status" value="1"/>
</dbReference>
<dbReference type="InterPro" id="IPR015168">
    <property type="entry name" value="SsuA/THI5"/>
</dbReference>
<dbReference type="SUPFAM" id="SSF53850">
    <property type="entry name" value="Periplasmic binding protein-like II"/>
    <property type="match status" value="1"/>
</dbReference>
<accession>A0ABV0JJS1</accession>
<dbReference type="Pfam" id="PF09084">
    <property type="entry name" value="NMT1"/>
    <property type="match status" value="1"/>
</dbReference>
<protein>
    <submittedName>
        <fullName evidence="6">ABC transporter substrate-binding protein</fullName>
    </submittedName>
</protein>
<sequence>MKSRFLRFVSFFLLSILLITACNGTTTVTSRPEQPPLRVTYNLWSGNFPIAIAHEKGFFQQQGVKVEPVYIENYLQSVSAFSAGKSDAIATSMGSIMNIFGKNPDVQIILATDQSAGADVLVVQSDIKSMNDLKGKQIGTKLGDFGELFVTTLLEKNRLTTDDVTLVNVEPESVPARLESGDIQAGNTWEPYTSQAVKAGAQVLVSTKQTPGLLPNVIAFRTSVLRDRPKDIQAFIRAWFQAQDYWKANPEESKTLIAKTLSIKPEEVSTNGVQLSTLQDNLKAFTSGTTEESLYYTAKLYADFYTRTGGLNTAPDIQKLIDPSFVQQLQPGS</sequence>
<comment type="subcellular location">
    <subcellularLocation>
        <location evidence="1">Periplasm</location>
    </subcellularLocation>
</comment>
<evidence type="ECO:0000313" key="7">
    <source>
        <dbReference type="Proteomes" id="UP001442494"/>
    </source>
</evidence>
<evidence type="ECO:0000256" key="3">
    <source>
        <dbReference type="ARBA" id="ARBA00022729"/>
    </source>
</evidence>
<feature type="domain" description="SsuA/THI5-like" evidence="5">
    <location>
        <begin position="49"/>
        <end position="252"/>
    </location>
</feature>
<evidence type="ECO:0000256" key="1">
    <source>
        <dbReference type="ARBA" id="ARBA00004418"/>
    </source>
</evidence>
<comment type="similarity">
    <text evidence="2">Belongs to the bacterial solute-binding protein SsuA/TauA family.</text>
</comment>
<dbReference type="RefSeq" id="WP_190422509.1">
    <property type="nucleotide sequence ID" value="NZ_JAMPKK010000006.1"/>
</dbReference>
<dbReference type="EMBL" id="JAMPKK010000006">
    <property type="protein sequence ID" value="MEP0863683.1"/>
    <property type="molecule type" value="Genomic_DNA"/>
</dbReference>
<evidence type="ECO:0000256" key="4">
    <source>
        <dbReference type="SAM" id="SignalP"/>
    </source>
</evidence>
<keyword evidence="7" id="KW-1185">Reference proteome</keyword>
<keyword evidence="3 4" id="KW-0732">Signal</keyword>
<evidence type="ECO:0000259" key="5">
    <source>
        <dbReference type="Pfam" id="PF09084"/>
    </source>
</evidence>
<feature type="signal peptide" evidence="4">
    <location>
        <begin position="1"/>
        <end position="21"/>
    </location>
</feature>
<comment type="caution">
    <text evidence="6">The sequence shown here is derived from an EMBL/GenBank/DDBJ whole genome shotgun (WGS) entry which is preliminary data.</text>
</comment>
<feature type="chain" id="PRO_5046985962" evidence="4">
    <location>
        <begin position="22"/>
        <end position="333"/>
    </location>
</feature>
<evidence type="ECO:0000256" key="2">
    <source>
        <dbReference type="ARBA" id="ARBA00010742"/>
    </source>
</evidence>
<dbReference type="Proteomes" id="UP001442494">
    <property type="component" value="Unassembled WGS sequence"/>
</dbReference>